<dbReference type="InterPro" id="IPR039342">
    <property type="entry name" value="TGD2-like"/>
</dbReference>
<keyword evidence="3" id="KW-1185">Reference proteome</keyword>
<evidence type="ECO:0000256" key="1">
    <source>
        <dbReference type="SAM" id="MobiDB-lite"/>
    </source>
</evidence>
<gene>
    <name evidence="2" type="ORF">RJ639_020314</name>
</gene>
<dbReference type="GO" id="GO:0005319">
    <property type="term" value="F:lipid transporter activity"/>
    <property type="evidence" value="ECO:0007669"/>
    <property type="project" value="TreeGrafter"/>
</dbReference>
<sequence length="420" mass="45882">MRVGIEETKQDAVMCKGAIVGGAVATPSQGWTRRSLKSSEAREMPRRSTTSYGTWSDILRIQAMAEDVQPLLTEVRDSGLLKEVESLTKSLTEATEDLRRVHSSIMTPENTELIQKSIYTLIFTLKNIEASEEQDNSDQGESEDESTTQPKHQDLAGVKVLHGLDKVMEGGAVVLTLKDQSILADGDINQEVDRLENMEIGEQKQKDEVYKAEKKKTRKPIGQLIIICDYLVYPLPMNSTSNSRVESGGIMHEPTPLRSTGKKSLTGITVQQKKIQKESSMSVISGYTSKHRRNSIAAQNTLIPTLDNLTNAYAECERLSAIVAAVKHCTVLQFPYVMCLLICPLTASGPYPTTLSQKARPEGVAVSSHGGAASAAAAAASVRHGCASKSRRPRHKPKPTASLLLNEVEFSFSWGGVDLE</sequence>
<dbReference type="Proteomes" id="UP001188597">
    <property type="component" value="Unassembled WGS sequence"/>
</dbReference>
<name>A0AA89AGS8_9ASTE</name>
<feature type="region of interest" description="Disordered" evidence="1">
    <location>
        <begin position="131"/>
        <end position="155"/>
    </location>
</feature>
<protein>
    <submittedName>
        <fullName evidence="2">Uncharacterized protein</fullName>
    </submittedName>
</protein>
<dbReference type="GO" id="GO:0009706">
    <property type="term" value="C:chloroplast inner membrane"/>
    <property type="evidence" value="ECO:0007669"/>
    <property type="project" value="TreeGrafter"/>
</dbReference>
<dbReference type="AlphaFoldDB" id="A0AA89AGS8"/>
<evidence type="ECO:0000313" key="3">
    <source>
        <dbReference type="Proteomes" id="UP001188597"/>
    </source>
</evidence>
<dbReference type="GO" id="GO:0000398">
    <property type="term" value="P:mRNA splicing, via spliceosome"/>
    <property type="evidence" value="ECO:0007669"/>
    <property type="project" value="InterPro"/>
</dbReference>
<dbReference type="Pfam" id="PF03343">
    <property type="entry name" value="SART-1"/>
    <property type="match status" value="1"/>
</dbReference>
<dbReference type="PANTHER" id="PTHR34675">
    <property type="entry name" value="PROTEIN TRIGALACTOSYLDIACYLGLYCEROL 2, CHLOROPLASTIC"/>
    <property type="match status" value="1"/>
</dbReference>
<evidence type="ECO:0000313" key="2">
    <source>
        <dbReference type="EMBL" id="KAK3001306.1"/>
    </source>
</evidence>
<dbReference type="InterPro" id="IPR005011">
    <property type="entry name" value="SNU66/SART1"/>
</dbReference>
<reference evidence="2" key="1">
    <citation type="submission" date="2022-12" db="EMBL/GenBank/DDBJ databases">
        <title>Draft genome assemblies for two species of Escallonia (Escalloniales).</title>
        <authorList>
            <person name="Chanderbali A."/>
            <person name="Dervinis C."/>
            <person name="Anghel I."/>
            <person name="Soltis D."/>
            <person name="Soltis P."/>
            <person name="Zapata F."/>
        </authorList>
    </citation>
    <scope>NUCLEOTIDE SEQUENCE</scope>
    <source>
        <strain evidence="2">UCBG64.0493</strain>
        <tissue evidence="2">Leaf</tissue>
    </source>
</reference>
<comment type="caution">
    <text evidence="2">The sequence shown here is derived from an EMBL/GenBank/DDBJ whole genome shotgun (WGS) entry which is preliminary data.</text>
</comment>
<feature type="compositionally biased region" description="Acidic residues" evidence="1">
    <location>
        <begin position="131"/>
        <end position="146"/>
    </location>
</feature>
<dbReference type="EMBL" id="JAVXUP010002809">
    <property type="protein sequence ID" value="KAK3001306.1"/>
    <property type="molecule type" value="Genomic_DNA"/>
</dbReference>
<dbReference type="GO" id="GO:0005543">
    <property type="term" value="F:phospholipid binding"/>
    <property type="evidence" value="ECO:0007669"/>
    <property type="project" value="TreeGrafter"/>
</dbReference>
<dbReference type="PANTHER" id="PTHR34675:SF1">
    <property type="entry name" value="PROTEIN TRIGALACTOSYLDIACYLGLYCEROL 2, CHLOROPLASTIC"/>
    <property type="match status" value="1"/>
</dbReference>
<proteinExistence type="predicted"/>
<organism evidence="2 3">
    <name type="scientific">Escallonia herrerae</name>
    <dbReference type="NCBI Taxonomy" id="1293975"/>
    <lineage>
        <taxon>Eukaryota</taxon>
        <taxon>Viridiplantae</taxon>
        <taxon>Streptophyta</taxon>
        <taxon>Embryophyta</taxon>
        <taxon>Tracheophyta</taxon>
        <taxon>Spermatophyta</taxon>
        <taxon>Magnoliopsida</taxon>
        <taxon>eudicotyledons</taxon>
        <taxon>Gunneridae</taxon>
        <taxon>Pentapetalae</taxon>
        <taxon>asterids</taxon>
        <taxon>campanulids</taxon>
        <taxon>Escalloniales</taxon>
        <taxon>Escalloniaceae</taxon>
        <taxon>Escallonia</taxon>
    </lineage>
</organism>
<accession>A0AA89AGS8</accession>